<name>A0A8S5QPV1_9CAUD</name>
<organism evidence="1">
    <name type="scientific">Siphoviridae sp. ctWhx86</name>
    <dbReference type="NCBI Taxonomy" id="2826362"/>
    <lineage>
        <taxon>Viruses</taxon>
        <taxon>Duplodnaviria</taxon>
        <taxon>Heunggongvirae</taxon>
        <taxon>Uroviricota</taxon>
        <taxon>Caudoviricetes</taxon>
    </lineage>
</organism>
<accession>A0A8S5QPV1</accession>
<sequence length="29" mass="3506">MVTLLKQKKLFLNGKKNYLHTKSIEFNLR</sequence>
<evidence type="ECO:0000313" key="1">
    <source>
        <dbReference type="EMBL" id="DAE20827.1"/>
    </source>
</evidence>
<proteinExistence type="predicted"/>
<dbReference type="EMBL" id="BK015702">
    <property type="protein sequence ID" value="DAE20827.1"/>
    <property type="molecule type" value="Genomic_DNA"/>
</dbReference>
<reference evidence="1" key="1">
    <citation type="journal article" date="2021" name="Proc. Natl. Acad. Sci. U.S.A.">
        <title>A Catalog of Tens of Thousands of Viruses from Human Metagenomes Reveals Hidden Associations with Chronic Diseases.</title>
        <authorList>
            <person name="Tisza M.J."/>
            <person name="Buck C.B."/>
        </authorList>
    </citation>
    <scope>NUCLEOTIDE SEQUENCE</scope>
    <source>
        <strain evidence="1">CtWhx86</strain>
    </source>
</reference>
<protein>
    <submittedName>
        <fullName evidence="1">Uncharacterized protein</fullName>
    </submittedName>
</protein>